<dbReference type="InterPro" id="IPR016135">
    <property type="entry name" value="UBQ-conjugating_enzyme/RWD"/>
</dbReference>
<evidence type="ECO:0000259" key="1">
    <source>
        <dbReference type="PROSITE" id="PS50127"/>
    </source>
</evidence>
<dbReference type="Gene3D" id="3.10.110.10">
    <property type="entry name" value="Ubiquitin Conjugating Enzyme"/>
    <property type="match status" value="1"/>
</dbReference>
<accession>G0QVX3</accession>
<dbReference type="EMBL" id="GL983967">
    <property type="protein sequence ID" value="EGR30638.1"/>
    <property type="molecule type" value="Genomic_DNA"/>
</dbReference>
<dbReference type="Proteomes" id="UP000008983">
    <property type="component" value="Unassembled WGS sequence"/>
</dbReference>
<keyword evidence="2" id="KW-0436">Ligase</keyword>
<dbReference type="EC" id="6.3.2.19" evidence="2"/>
<protein>
    <submittedName>
        <fullName evidence="2">Ubiquitin conjugating enzyme, putative</fullName>
        <ecNumber evidence="2">6.3.2.19</ecNumber>
    </submittedName>
</protein>
<dbReference type="PROSITE" id="PS50127">
    <property type="entry name" value="UBC_2"/>
    <property type="match status" value="1"/>
</dbReference>
<dbReference type="STRING" id="857967.G0QVX3"/>
<dbReference type="Pfam" id="PF00179">
    <property type="entry name" value="UQ_con"/>
    <property type="match status" value="1"/>
</dbReference>
<keyword evidence="3" id="KW-1185">Reference proteome</keyword>
<dbReference type="OrthoDB" id="283577at2759"/>
<organism evidence="2 3">
    <name type="scientific">Ichthyophthirius multifiliis</name>
    <name type="common">White spot disease agent</name>
    <name type="synonym">Ich</name>
    <dbReference type="NCBI Taxonomy" id="5932"/>
    <lineage>
        <taxon>Eukaryota</taxon>
        <taxon>Sar</taxon>
        <taxon>Alveolata</taxon>
        <taxon>Ciliophora</taxon>
        <taxon>Intramacronucleata</taxon>
        <taxon>Oligohymenophorea</taxon>
        <taxon>Hymenostomatida</taxon>
        <taxon>Ophryoglenina</taxon>
        <taxon>Ichthyophthirius</taxon>
    </lineage>
</organism>
<feature type="domain" description="UBC core" evidence="1">
    <location>
        <begin position="1"/>
        <end position="146"/>
    </location>
</feature>
<proteinExistence type="predicted"/>
<dbReference type="SMART" id="SM00212">
    <property type="entry name" value="UBCc"/>
    <property type="match status" value="1"/>
</dbReference>
<dbReference type="OMA" id="DESIMVW"/>
<dbReference type="RefSeq" id="XP_004032225.1">
    <property type="nucleotide sequence ID" value="XM_004032177.1"/>
</dbReference>
<gene>
    <name evidence="2" type="ORF">IMG5_127420</name>
</gene>
<evidence type="ECO:0000313" key="3">
    <source>
        <dbReference type="Proteomes" id="UP000008983"/>
    </source>
</evidence>
<dbReference type="eggNOG" id="KOG0425">
    <property type="taxonomic scope" value="Eukaryota"/>
</dbReference>
<dbReference type="PANTHER" id="PTHR24067">
    <property type="entry name" value="UBIQUITIN-CONJUGATING ENZYME E2"/>
    <property type="match status" value="1"/>
</dbReference>
<dbReference type="AlphaFoldDB" id="G0QVX3"/>
<evidence type="ECO:0000313" key="2">
    <source>
        <dbReference type="EMBL" id="EGR30638.1"/>
    </source>
</evidence>
<name>G0QVX3_ICHMU</name>
<dbReference type="InterPro" id="IPR000608">
    <property type="entry name" value="UBC"/>
</dbReference>
<dbReference type="SUPFAM" id="SSF54495">
    <property type="entry name" value="UBC-like"/>
    <property type="match status" value="1"/>
</dbReference>
<dbReference type="GO" id="GO:0016874">
    <property type="term" value="F:ligase activity"/>
    <property type="evidence" value="ECO:0007669"/>
    <property type="project" value="UniProtKB-KW"/>
</dbReference>
<dbReference type="InParanoid" id="G0QVX3"/>
<reference evidence="2 3" key="1">
    <citation type="submission" date="2011-07" db="EMBL/GenBank/DDBJ databases">
        <authorList>
            <person name="Coyne R."/>
            <person name="Brami D."/>
            <person name="Johnson J."/>
            <person name="Hostetler J."/>
            <person name="Hannick L."/>
            <person name="Clark T."/>
            <person name="Cassidy-Hanley D."/>
            <person name="Inman J."/>
        </authorList>
    </citation>
    <scope>NUCLEOTIDE SEQUENCE [LARGE SCALE GENOMIC DNA]</scope>
    <source>
        <strain evidence="2 3">G5</strain>
    </source>
</reference>
<sequence length="146" mass="16855">MNKRMEKEFADLTANAPQGIKVEKSNENNKWIFHVEGPQDSVYAGANFKISCTFPENYPFKMPEFKFDTLIWHPNVLENGEVCKEMLGEKEWVPTKQIKGVIEILVNMLAQPNLDSAINNEALKQFKEDPDTFKKTAQQWVAKHCH</sequence>
<dbReference type="GeneID" id="14906754"/>
<dbReference type="InterPro" id="IPR050113">
    <property type="entry name" value="Ub_conjugating_enzyme"/>
</dbReference>